<organism evidence="5">
    <name type="scientific">Fagus sylvatica</name>
    <name type="common">Beechnut</name>
    <dbReference type="NCBI Taxonomy" id="28930"/>
    <lineage>
        <taxon>Eukaryota</taxon>
        <taxon>Viridiplantae</taxon>
        <taxon>Streptophyta</taxon>
        <taxon>Embryophyta</taxon>
        <taxon>Tracheophyta</taxon>
        <taxon>Spermatophyta</taxon>
        <taxon>Magnoliopsida</taxon>
        <taxon>eudicotyledons</taxon>
        <taxon>Gunneridae</taxon>
        <taxon>Pentapetalae</taxon>
        <taxon>rosids</taxon>
        <taxon>fabids</taxon>
        <taxon>Fagales</taxon>
        <taxon>Fagaceae</taxon>
        <taxon>Fagus</taxon>
    </lineage>
</organism>
<keyword evidence="3" id="KW-0687">Ribonucleoprotein</keyword>
<feature type="compositionally biased region" description="Low complexity" evidence="4">
    <location>
        <begin position="41"/>
        <end position="53"/>
    </location>
</feature>
<keyword evidence="2" id="KW-0689">Ribosomal protein</keyword>
<dbReference type="GO" id="GO:1990904">
    <property type="term" value="C:ribonucleoprotein complex"/>
    <property type="evidence" value="ECO:0007669"/>
    <property type="project" value="UniProtKB-KW"/>
</dbReference>
<evidence type="ECO:0000256" key="2">
    <source>
        <dbReference type="ARBA" id="ARBA00022980"/>
    </source>
</evidence>
<feature type="region of interest" description="Disordered" evidence="4">
    <location>
        <begin position="78"/>
        <end position="118"/>
    </location>
</feature>
<feature type="compositionally biased region" description="Acidic residues" evidence="4">
    <location>
        <begin position="82"/>
        <end position="104"/>
    </location>
</feature>
<evidence type="ECO:0000256" key="4">
    <source>
        <dbReference type="SAM" id="MobiDB-lite"/>
    </source>
</evidence>
<feature type="compositionally biased region" description="Polar residues" evidence="4">
    <location>
        <begin position="30"/>
        <end position="40"/>
    </location>
</feature>
<dbReference type="AlphaFoldDB" id="A0A2N9G397"/>
<accession>A0A2N9G397</accession>
<evidence type="ECO:0000256" key="3">
    <source>
        <dbReference type="ARBA" id="ARBA00023274"/>
    </source>
</evidence>
<protein>
    <recommendedName>
        <fullName evidence="6">KOW domain-containing protein</fullName>
    </recommendedName>
</protein>
<dbReference type="PANTHER" id="PTHR15680:SF10">
    <property type="entry name" value="LARGE RIBOSOMAL SUBUNIT PROTEIN BL19CY-RELATED"/>
    <property type="match status" value="1"/>
</dbReference>
<reference evidence="5" key="1">
    <citation type="submission" date="2018-02" db="EMBL/GenBank/DDBJ databases">
        <authorList>
            <person name="Cohen D.B."/>
            <person name="Kent A.D."/>
        </authorList>
    </citation>
    <scope>NUCLEOTIDE SEQUENCE</scope>
</reference>
<evidence type="ECO:0000256" key="1">
    <source>
        <dbReference type="ARBA" id="ARBA00005781"/>
    </source>
</evidence>
<dbReference type="GO" id="GO:0005840">
    <property type="term" value="C:ribosome"/>
    <property type="evidence" value="ECO:0007669"/>
    <property type="project" value="UniProtKB-KW"/>
</dbReference>
<proteinExistence type="inferred from homology"/>
<dbReference type="GO" id="GO:0003735">
    <property type="term" value="F:structural constituent of ribosome"/>
    <property type="evidence" value="ECO:0007669"/>
    <property type="project" value="InterPro"/>
</dbReference>
<name>A0A2N9G397_FAGSY</name>
<feature type="region of interest" description="Disordered" evidence="4">
    <location>
        <begin position="15"/>
        <end position="53"/>
    </location>
</feature>
<dbReference type="SUPFAM" id="SSF50104">
    <property type="entry name" value="Translation proteins SH3-like domain"/>
    <property type="match status" value="1"/>
</dbReference>
<dbReference type="InterPro" id="IPR038657">
    <property type="entry name" value="Ribosomal_bL19_sf"/>
</dbReference>
<dbReference type="PANTHER" id="PTHR15680">
    <property type="entry name" value="RIBOSOMAL PROTEIN L19"/>
    <property type="match status" value="1"/>
</dbReference>
<dbReference type="EMBL" id="OIVN01001446">
    <property type="protein sequence ID" value="SPC94038.1"/>
    <property type="molecule type" value="Genomic_DNA"/>
</dbReference>
<evidence type="ECO:0008006" key="6">
    <source>
        <dbReference type="Google" id="ProtNLM"/>
    </source>
</evidence>
<dbReference type="PRINTS" id="PR00061">
    <property type="entry name" value="RIBOSOMALL19"/>
</dbReference>
<dbReference type="InterPro" id="IPR001857">
    <property type="entry name" value="Ribosomal_bL19"/>
</dbReference>
<dbReference type="Gene3D" id="2.30.30.790">
    <property type="match status" value="1"/>
</dbReference>
<dbReference type="InterPro" id="IPR008991">
    <property type="entry name" value="Translation_prot_SH3-like_sf"/>
</dbReference>
<sequence>MASKLLPQALIITPTRNPRQRPPTKLGFTTCISRRPSSFNSGTHTSTSRVSTSSIGWNLSPVVADPSKRSFIVRVESNSEAEVTENVEDNEAVDDVEEESSESEAEVKSEEAKPPRKPRVKLGDIMGILNNRAVEASQKERPVPDIRTGDIVEIKLEVPENKRRLSVYKGIVISRQNAGIHTTIRIRRIIAGVGVEIVFPL</sequence>
<evidence type="ECO:0000313" key="5">
    <source>
        <dbReference type="EMBL" id="SPC94038.1"/>
    </source>
</evidence>
<feature type="compositionally biased region" description="Basic and acidic residues" evidence="4">
    <location>
        <begin position="105"/>
        <end position="114"/>
    </location>
</feature>
<gene>
    <name evidence="5" type="ORF">FSB_LOCUS21920</name>
</gene>
<dbReference type="Pfam" id="PF01245">
    <property type="entry name" value="Ribosomal_L19"/>
    <property type="match status" value="1"/>
</dbReference>
<comment type="similarity">
    <text evidence="1">Belongs to the bacterial ribosomal protein bL19 family.</text>
</comment>
<dbReference type="GO" id="GO:0006412">
    <property type="term" value="P:translation"/>
    <property type="evidence" value="ECO:0007669"/>
    <property type="project" value="InterPro"/>
</dbReference>